<feature type="compositionally biased region" description="Low complexity" evidence="2">
    <location>
        <begin position="790"/>
        <end position="804"/>
    </location>
</feature>
<dbReference type="PROSITE" id="PS51526">
    <property type="entry name" value="RFX_DBD"/>
    <property type="match status" value="2"/>
</dbReference>
<dbReference type="AlphaFoldDB" id="A0AAN8X086"/>
<protein>
    <recommendedName>
        <fullName evidence="3">RFX-type winged-helix domain-containing protein</fullName>
    </recommendedName>
</protein>
<dbReference type="InterPro" id="IPR003150">
    <property type="entry name" value="DNA-bd_RFX"/>
</dbReference>
<evidence type="ECO:0000256" key="1">
    <source>
        <dbReference type="ARBA" id="ARBA00023125"/>
    </source>
</evidence>
<keyword evidence="1" id="KW-0238">DNA-binding</keyword>
<dbReference type="EMBL" id="JAXCGZ010013927">
    <property type="protein sequence ID" value="KAK7071793.1"/>
    <property type="molecule type" value="Genomic_DNA"/>
</dbReference>
<evidence type="ECO:0000256" key="2">
    <source>
        <dbReference type="SAM" id="MobiDB-lite"/>
    </source>
</evidence>
<organism evidence="4 5">
    <name type="scientific">Halocaridina rubra</name>
    <name type="common">Hawaiian red shrimp</name>
    <dbReference type="NCBI Taxonomy" id="373956"/>
    <lineage>
        <taxon>Eukaryota</taxon>
        <taxon>Metazoa</taxon>
        <taxon>Ecdysozoa</taxon>
        <taxon>Arthropoda</taxon>
        <taxon>Crustacea</taxon>
        <taxon>Multicrustacea</taxon>
        <taxon>Malacostraca</taxon>
        <taxon>Eumalacostraca</taxon>
        <taxon>Eucarida</taxon>
        <taxon>Decapoda</taxon>
        <taxon>Pleocyemata</taxon>
        <taxon>Caridea</taxon>
        <taxon>Atyoidea</taxon>
        <taxon>Atyidae</taxon>
        <taxon>Halocaridina</taxon>
    </lineage>
</organism>
<keyword evidence="5" id="KW-1185">Reference proteome</keyword>
<dbReference type="Gene3D" id="1.10.10.10">
    <property type="entry name" value="Winged helix-like DNA-binding domain superfamily/Winged helix DNA-binding domain"/>
    <property type="match status" value="5"/>
</dbReference>
<feature type="region of interest" description="Disordered" evidence="2">
    <location>
        <begin position="331"/>
        <end position="355"/>
    </location>
</feature>
<dbReference type="GO" id="GO:0000981">
    <property type="term" value="F:DNA-binding transcription factor activity, RNA polymerase II-specific"/>
    <property type="evidence" value="ECO:0007669"/>
    <property type="project" value="TreeGrafter"/>
</dbReference>
<evidence type="ECO:0000313" key="4">
    <source>
        <dbReference type="EMBL" id="KAK7071793.1"/>
    </source>
</evidence>
<dbReference type="PANTHER" id="PTHR12619">
    <property type="entry name" value="RFX TRANSCRIPTION FACTOR FAMILY"/>
    <property type="match status" value="1"/>
</dbReference>
<dbReference type="InterPro" id="IPR039779">
    <property type="entry name" value="RFX-like"/>
</dbReference>
<reference evidence="4 5" key="1">
    <citation type="submission" date="2023-11" db="EMBL/GenBank/DDBJ databases">
        <title>Halocaridina rubra genome assembly.</title>
        <authorList>
            <person name="Smith C."/>
        </authorList>
    </citation>
    <scope>NUCLEOTIDE SEQUENCE [LARGE SCALE GENOMIC DNA]</scope>
    <source>
        <strain evidence="4">EP-1</strain>
        <tissue evidence="4">Whole</tissue>
    </source>
</reference>
<feature type="region of interest" description="Disordered" evidence="2">
    <location>
        <begin position="237"/>
        <end position="269"/>
    </location>
</feature>
<feature type="region of interest" description="Disordered" evidence="2">
    <location>
        <begin position="784"/>
        <end position="804"/>
    </location>
</feature>
<dbReference type="PANTHER" id="PTHR12619:SF5">
    <property type="entry name" value="TRANSCRIPTION FACTOR RFX4"/>
    <property type="match status" value="1"/>
</dbReference>
<dbReference type="InterPro" id="IPR036390">
    <property type="entry name" value="WH_DNA-bd_sf"/>
</dbReference>
<feature type="region of interest" description="Disordered" evidence="2">
    <location>
        <begin position="915"/>
        <end position="941"/>
    </location>
</feature>
<sequence>MVSRVKSATSTMALHCSQAKLWVKTHYERHEDGVVAKSVMYKHYEDYCREQGRNIMETSIFGRVVKSVFPDVTIRRLGGRDNLKYYYCGIQAKESSPFAIDNATTTRPKRRLRKRELVTDKTDVHRCLLWLHKNYCASPDSSVVKSEVYDRYVLECIAGAGDPLSMQYFGMVMSHAFPHIVKRKLGPRANQQKFYFGIQERSAPLPLDTVPPELLSVVELMFNNGKLCYREELDVDEEDDDDDCGCRSPVSDTSEGSLRDAHTPLSGEHSAHAHHYSLDVHHIKDEPVDYSLQHLKLKDEPLEDQLSVKEEPLDLHMSREVHGDMEAAYMTTSPERSPSVATSISDSPSPSVKDAKTRKIYKPRFHIISDYNDDWNSESDPKSEKYGVQYCNNSVESQWESYLRQWLVQTFEEYDGVSVNRDQVYACYESFCEMIGTTALPLTYVDETVLREFRGVGTRIHPSEKTFYEGIRVQLHSELCGRIEELIDGEPTKWKDISQHSMELSPPRGAAPRISPLTLEEDDVVEERYADNYQEGAEEDLHSTPEVLRDGKYYLRMWLTDNFESVPDSCVLKADAYRHYEIYAKGINQTPFEMNVFGKIVRQVFPKVSIRRLGGRVKPQYHYCGIAVRHSSPLFPYMSGKDPAQRSRKKEIATDNKSAEIVIEWLRGNYEPGTERIIMKSAVFSSYCNYCKAMNENPVTLNYFGKLVKHCFPNVEVRKCGGRSEPTWYYFGLVPRGGEGAAYLGHPHESPIHVHEEVSPQDPSSSYDLQMTPSSLQHLVRGDNQHHHLSSLPPHSTSPIPISLTKGAPGVAASHFATTPNGSYTSASTMLQSVLLNQHVNLAQSPLLSRHSPFLQSPRDPLLEASCRSSPHHPPELSTASPVDPRIYRESLSSHSPAAESSSLRDDVRRHLLARSPYEPGDVPSDNMFSRSPGDSSAQYCRSPHEAMEGLCRSPGDAALVSHSPGDTLLFSHSPIDAGYHHHHQVSVKHRASMVGGSMGVAGGGQVVPGMIPPHQQPPLRMDSAVILRSAWLHRLFFQSHSSQF</sequence>
<proteinExistence type="predicted"/>
<comment type="caution">
    <text evidence="4">The sequence shown here is derived from an EMBL/GenBank/DDBJ whole genome shotgun (WGS) entry which is preliminary data.</text>
</comment>
<feature type="compositionally biased region" description="Polar residues" evidence="2">
    <location>
        <begin position="927"/>
        <end position="940"/>
    </location>
</feature>
<feature type="region of interest" description="Disordered" evidence="2">
    <location>
        <begin position="851"/>
        <end position="883"/>
    </location>
</feature>
<dbReference type="Proteomes" id="UP001381693">
    <property type="component" value="Unassembled WGS sequence"/>
</dbReference>
<dbReference type="Pfam" id="PF02257">
    <property type="entry name" value="RFX_DNA_binding"/>
    <property type="match status" value="4"/>
</dbReference>
<feature type="domain" description="RFX-type winged-helix" evidence="3">
    <location>
        <begin position="19"/>
        <end position="94"/>
    </location>
</feature>
<evidence type="ECO:0000313" key="5">
    <source>
        <dbReference type="Proteomes" id="UP001381693"/>
    </source>
</evidence>
<evidence type="ECO:0000259" key="3">
    <source>
        <dbReference type="PROSITE" id="PS51526"/>
    </source>
</evidence>
<feature type="domain" description="RFX-type winged-helix" evidence="3">
    <location>
        <begin position="662"/>
        <end position="737"/>
    </location>
</feature>
<dbReference type="SUPFAM" id="SSF46785">
    <property type="entry name" value="Winged helix' DNA-binding domain"/>
    <property type="match status" value="4"/>
</dbReference>
<dbReference type="InterPro" id="IPR036388">
    <property type="entry name" value="WH-like_DNA-bd_sf"/>
</dbReference>
<feature type="compositionally biased region" description="Polar residues" evidence="2">
    <location>
        <begin position="331"/>
        <end position="350"/>
    </location>
</feature>
<name>A0AAN8X086_HALRR</name>
<accession>A0AAN8X086</accession>
<dbReference type="GO" id="GO:0000978">
    <property type="term" value="F:RNA polymerase II cis-regulatory region sequence-specific DNA binding"/>
    <property type="evidence" value="ECO:0007669"/>
    <property type="project" value="TreeGrafter"/>
</dbReference>
<gene>
    <name evidence="4" type="ORF">SK128_025466</name>
</gene>